<dbReference type="PANTHER" id="PTHR43289">
    <property type="entry name" value="MITOGEN-ACTIVATED PROTEIN KINASE KINASE KINASE 20-RELATED"/>
    <property type="match status" value="1"/>
</dbReference>
<dbReference type="Pfam" id="PF00069">
    <property type="entry name" value="Pkinase"/>
    <property type="match status" value="1"/>
</dbReference>
<accession>A0ABP6MTG6</accession>
<organism evidence="9 10">
    <name type="scientific">Planomonospora alba</name>
    <dbReference type="NCBI Taxonomy" id="161354"/>
    <lineage>
        <taxon>Bacteria</taxon>
        <taxon>Bacillati</taxon>
        <taxon>Actinomycetota</taxon>
        <taxon>Actinomycetes</taxon>
        <taxon>Streptosporangiales</taxon>
        <taxon>Streptosporangiaceae</taxon>
        <taxon>Planomonospora</taxon>
    </lineage>
</organism>
<evidence type="ECO:0000256" key="3">
    <source>
        <dbReference type="ARBA" id="ARBA00022679"/>
    </source>
</evidence>
<name>A0ABP6MTG6_9ACTN</name>
<gene>
    <name evidence="9" type="ORF">GCM10010466_15050</name>
</gene>
<feature type="compositionally biased region" description="Low complexity" evidence="7">
    <location>
        <begin position="276"/>
        <end position="309"/>
    </location>
</feature>
<evidence type="ECO:0000256" key="1">
    <source>
        <dbReference type="ARBA" id="ARBA00012513"/>
    </source>
</evidence>
<dbReference type="SUPFAM" id="SSF56112">
    <property type="entry name" value="Protein kinase-like (PK-like)"/>
    <property type="match status" value="1"/>
</dbReference>
<dbReference type="Gene3D" id="3.30.200.20">
    <property type="entry name" value="Phosphorylase Kinase, domain 1"/>
    <property type="match status" value="1"/>
</dbReference>
<evidence type="ECO:0000313" key="10">
    <source>
        <dbReference type="Proteomes" id="UP001500320"/>
    </source>
</evidence>
<keyword evidence="3" id="KW-0808">Transferase</keyword>
<protein>
    <recommendedName>
        <fullName evidence="1">non-specific serine/threonine protein kinase</fullName>
        <ecNumber evidence="1">2.7.11.1</ecNumber>
    </recommendedName>
</protein>
<dbReference type="InterPro" id="IPR000719">
    <property type="entry name" value="Prot_kinase_dom"/>
</dbReference>
<dbReference type="EMBL" id="BAAAUT010000009">
    <property type="protein sequence ID" value="GAA3125182.1"/>
    <property type="molecule type" value="Genomic_DNA"/>
</dbReference>
<proteinExistence type="predicted"/>
<comment type="caution">
    <text evidence="9">The sequence shown here is derived from an EMBL/GenBank/DDBJ whole genome shotgun (WGS) entry which is preliminary data.</text>
</comment>
<keyword evidence="4" id="KW-0547">Nucleotide-binding</keyword>
<feature type="compositionally biased region" description="Low complexity" evidence="7">
    <location>
        <begin position="371"/>
        <end position="383"/>
    </location>
</feature>
<feature type="domain" description="Protein kinase" evidence="8">
    <location>
        <begin position="6"/>
        <end position="265"/>
    </location>
</feature>
<evidence type="ECO:0000256" key="6">
    <source>
        <dbReference type="ARBA" id="ARBA00022840"/>
    </source>
</evidence>
<dbReference type="EC" id="2.7.11.1" evidence="1"/>
<evidence type="ECO:0000313" key="9">
    <source>
        <dbReference type="EMBL" id="GAA3125182.1"/>
    </source>
</evidence>
<dbReference type="Gene3D" id="1.10.510.10">
    <property type="entry name" value="Transferase(Phosphotransferase) domain 1"/>
    <property type="match status" value="1"/>
</dbReference>
<keyword evidence="5" id="KW-0418">Kinase</keyword>
<keyword evidence="10" id="KW-1185">Reference proteome</keyword>
<dbReference type="RefSeq" id="WP_344857205.1">
    <property type="nucleotide sequence ID" value="NZ_BAAAUT010000009.1"/>
</dbReference>
<evidence type="ECO:0000259" key="8">
    <source>
        <dbReference type="PROSITE" id="PS50011"/>
    </source>
</evidence>
<evidence type="ECO:0000256" key="2">
    <source>
        <dbReference type="ARBA" id="ARBA00022527"/>
    </source>
</evidence>
<dbReference type="PANTHER" id="PTHR43289:SF6">
    <property type="entry name" value="SERINE_THREONINE-PROTEIN KINASE NEKL-3"/>
    <property type="match status" value="1"/>
</dbReference>
<dbReference type="InterPro" id="IPR011009">
    <property type="entry name" value="Kinase-like_dom_sf"/>
</dbReference>
<evidence type="ECO:0000256" key="4">
    <source>
        <dbReference type="ARBA" id="ARBA00022741"/>
    </source>
</evidence>
<dbReference type="CDD" id="cd14014">
    <property type="entry name" value="STKc_PknB_like"/>
    <property type="match status" value="1"/>
</dbReference>
<dbReference type="PROSITE" id="PS50011">
    <property type="entry name" value="PROTEIN_KINASE_DOM"/>
    <property type="match status" value="1"/>
</dbReference>
<evidence type="ECO:0000256" key="7">
    <source>
        <dbReference type="SAM" id="MobiDB-lite"/>
    </source>
</evidence>
<dbReference type="Proteomes" id="UP001500320">
    <property type="component" value="Unassembled WGS sequence"/>
</dbReference>
<keyword evidence="6" id="KW-0067">ATP-binding</keyword>
<reference evidence="10" key="1">
    <citation type="journal article" date="2019" name="Int. J. Syst. Evol. Microbiol.">
        <title>The Global Catalogue of Microorganisms (GCM) 10K type strain sequencing project: providing services to taxonomists for standard genome sequencing and annotation.</title>
        <authorList>
            <consortium name="The Broad Institute Genomics Platform"/>
            <consortium name="The Broad Institute Genome Sequencing Center for Infectious Disease"/>
            <person name="Wu L."/>
            <person name="Ma J."/>
        </authorList>
    </citation>
    <scope>NUCLEOTIDE SEQUENCE [LARGE SCALE GENOMIC DNA]</scope>
    <source>
        <strain evidence="10">JCM 9373</strain>
    </source>
</reference>
<sequence>MLAGRYRLLNPLAEGGMGTVWLASDETLRRDVAIKELRLPPGVEPRRRQGLYAAALREANIAARIKHPSIVTIHDVVVDDGRPWIVMELLSGASLERTVHEEGPLPPARAARAGLSVLDALSAVHSAGVVHRDVEPGNVFLTRDGKAVLTDFGIAVAEGDSGATSTGHLVGSPNYIAPERLRGERGGPYSDLWSLGATLYFAVEGVPPHPADTPVGAISRVLTEPPRPPGRAGALGPVLVAMLDPLPAARPSFDAVSRLLEEVALGRVPAGFATPAPAAPADPAGPAGPAASPYGPAAPGAPDLSSTGPGSSGHGSSGQRPSGQGPSGHGPAGHEHIGHGSTGPEPTGPADPGPERYGAGTPGAEPPGAGPAPAAAPAGQAAAPEPRRRRALVWAAVEIGGIAAVIGAALGVGHLVSAAGEPPPPVRLSEKPGAFTVPVDLCALLPAEKVKQLLPALTGAGKPTGTGGCEWATPGAGLTVTPVGQGEQWGKSPRQAHERFVNQRNLTIPSGQVVWGWQEISAPSRSARSTGPLPVEQVGDEAFGHDVYENRRTGRLEQSNVTFRVDNLVVEVGYTVVDESRDGPAIRSGARTAATWVADALNKQRAAG</sequence>
<evidence type="ECO:0000256" key="5">
    <source>
        <dbReference type="ARBA" id="ARBA00022777"/>
    </source>
</evidence>
<keyword evidence="2" id="KW-0723">Serine/threonine-protein kinase</keyword>
<feature type="region of interest" description="Disordered" evidence="7">
    <location>
        <begin position="276"/>
        <end position="383"/>
    </location>
</feature>